<dbReference type="InterPro" id="IPR013096">
    <property type="entry name" value="Cupin_2"/>
</dbReference>
<feature type="domain" description="Cupin type-2" evidence="1">
    <location>
        <begin position="48"/>
        <end position="91"/>
    </location>
</feature>
<protein>
    <submittedName>
        <fullName evidence="2">Cupin domain-containing protein</fullName>
    </submittedName>
</protein>
<gene>
    <name evidence="2" type="ORF">GCM10010315_23440</name>
</gene>
<name>A0ABP6G4C3_9ACTN</name>
<accession>A0ABP6G4C3</accession>
<dbReference type="EMBL" id="BAAASL010000007">
    <property type="protein sequence ID" value="GAA2715051.1"/>
    <property type="molecule type" value="Genomic_DNA"/>
</dbReference>
<dbReference type="Pfam" id="PF07883">
    <property type="entry name" value="Cupin_2"/>
    <property type="match status" value="1"/>
</dbReference>
<dbReference type="SUPFAM" id="SSF51182">
    <property type="entry name" value="RmlC-like cupins"/>
    <property type="match status" value="1"/>
</dbReference>
<dbReference type="RefSeq" id="WP_344434938.1">
    <property type="nucleotide sequence ID" value="NZ_BAAASL010000007.1"/>
</dbReference>
<dbReference type="Gene3D" id="2.60.120.10">
    <property type="entry name" value="Jelly Rolls"/>
    <property type="match status" value="1"/>
</dbReference>
<evidence type="ECO:0000313" key="2">
    <source>
        <dbReference type="EMBL" id="GAA2715051.1"/>
    </source>
</evidence>
<reference evidence="3" key="1">
    <citation type="journal article" date="2019" name="Int. J. Syst. Evol. Microbiol.">
        <title>The Global Catalogue of Microorganisms (GCM) 10K type strain sequencing project: providing services to taxonomists for standard genome sequencing and annotation.</title>
        <authorList>
            <consortium name="The Broad Institute Genomics Platform"/>
            <consortium name="The Broad Institute Genome Sequencing Center for Infectious Disease"/>
            <person name="Wu L."/>
            <person name="Ma J."/>
        </authorList>
    </citation>
    <scope>NUCLEOTIDE SEQUENCE [LARGE SCALE GENOMIC DNA]</scope>
    <source>
        <strain evidence="3">JCM 4542</strain>
    </source>
</reference>
<dbReference type="InterPro" id="IPR011051">
    <property type="entry name" value="RmlC_Cupin_sf"/>
</dbReference>
<keyword evidence="3" id="KW-1185">Reference proteome</keyword>
<evidence type="ECO:0000313" key="3">
    <source>
        <dbReference type="Proteomes" id="UP001500886"/>
    </source>
</evidence>
<sequence>MLDANANVIKLDDEARALPGAWRSSVLGRAGTETVVKVVRMDATPLAEEQHETPEALIVLDGRLRLRVAGRPVDVGAGEMYVVPAATPHAVLPGSRGTLLIVEAA</sequence>
<evidence type="ECO:0000259" key="1">
    <source>
        <dbReference type="Pfam" id="PF07883"/>
    </source>
</evidence>
<dbReference type="Proteomes" id="UP001500886">
    <property type="component" value="Unassembled WGS sequence"/>
</dbReference>
<comment type="caution">
    <text evidence="2">The sequence shown here is derived from an EMBL/GenBank/DDBJ whole genome shotgun (WGS) entry which is preliminary data.</text>
</comment>
<proteinExistence type="predicted"/>
<dbReference type="InterPro" id="IPR014710">
    <property type="entry name" value="RmlC-like_jellyroll"/>
</dbReference>
<organism evidence="2 3">
    <name type="scientific">Streptomyces luteosporeus</name>
    <dbReference type="NCBI Taxonomy" id="173856"/>
    <lineage>
        <taxon>Bacteria</taxon>
        <taxon>Bacillati</taxon>
        <taxon>Actinomycetota</taxon>
        <taxon>Actinomycetes</taxon>
        <taxon>Kitasatosporales</taxon>
        <taxon>Streptomycetaceae</taxon>
        <taxon>Streptomyces</taxon>
    </lineage>
</organism>